<dbReference type="GO" id="GO:0016530">
    <property type="term" value="F:metallochaperone activity"/>
    <property type="evidence" value="ECO:0007669"/>
    <property type="project" value="TreeGrafter"/>
</dbReference>
<accession>A0A919XFW1</accession>
<dbReference type="GO" id="GO:0051082">
    <property type="term" value="F:unfolded protein binding"/>
    <property type="evidence" value="ECO:0007669"/>
    <property type="project" value="InterPro"/>
</dbReference>
<evidence type="ECO:0000313" key="3">
    <source>
        <dbReference type="Proteomes" id="UP000679779"/>
    </source>
</evidence>
<dbReference type="NCBIfam" id="TIGR00684">
    <property type="entry name" value="narJ"/>
    <property type="match status" value="1"/>
</dbReference>
<name>A0A919XFW1_9BACL</name>
<proteinExistence type="predicted"/>
<sequence>MGGSGVIDIEKLHEYKDAFGFFARLLTYPEKLDFHPLVLEESVDYSHPAYASVLTFWNMMHEYSMESIEEMYVQTFDFQKQTTLYMTYAKFGDGKERGKMLVGLKETYQRFGLDINSSELSDYLPLMCEFLSAADWRGHEKEAAESLELVIAVMEDGTYHLLKALKKLESPYSHLIQALRDTLKACIIQEAAES</sequence>
<dbReference type="Gene3D" id="1.10.3480.10">
    <property type="entry name" value="TorD-like"/>
    <property type="match status" value="1"/>
</dbReference>
<gene>
    <name evidence="2" type="primary">narJ</name>
    <name evidence="2" type="ORF">J2TS6_31980</name>
</gene>
<dbReference type="InterPro" id="IPR036411">
    <property type="entry name" value="TorD-like_sf"/>
</dbReference>
<evidence type="ECO:0000313" key="2">
    <source>
        <dbReference type="EMBL" id="GIO32057.1"/>
    </source>
</evidence>
<dbReference type="PANTHER" id="PTHR43680:SF2">
    <property type="entry name" value="NITRATE REDUCTASE MOLYBDENUM COFACTOR ASSEMBLY CHAPERONE NARJ"/>
    <property type="match status" value="1"/>
</dbReference>
<dbReference type="AlphaFoldDB" id="A0A919XFW1"/>
<organism evidence="2 3">
    <name type="scientific">Paenibacillus albilobatus</name>
    <dbReference type="NCBI Taxonomy" id="2716884"/>
    <lineage>
        <taxon>Bacteria</taxon>
        <taxon>Bacillati</taxon>
        <taxon>Bacillota</taxon>
        <taxon>Bacilli</taxon>
        <taxon>Bacillales</taxon>
        <taxon>Paenibacillaceae</taxon>
        <taxon>Paenibacillus</taxon>
    </lineage>
</organism>
<keyword evidence="1" id="KW-0534">Nitrate assimilation</keyword>
<dbReference type="GO" id="GO:0051131">
    <property type="term" value="P:chaperone-mediated protein complex assembly"/>
    <property type="evidence" value="ECO:0007669"/>
    <property type="project" value="InterPro"/>
</dbReference>
<dbReference type="Pfam" id="PF02613">
    <property type="entry name" value="Nitrate_red_del"/>
    <property type="match status" value="1"/>
</dbReference>
<dbReference type="SUPFAM" id="SSF89155">
    <property type="entry name" value="TorD-like"/>
    <property type="match status" value="1"/>
</dbReference>
<reference evidence="2" key="1">
    <citation type="submission" date="2021-03" db="EMBL/GenBank/DDBJ databases">
        <title>Antimicrobial resistance genes in bacteria isolated from Japanese honey, and their potential for conferring macrolide and lincosamide resistance in the American foulbrood pathogen Paenibacillus larvae.</title>
        <authorList>
            <person name="Okamoto M."/>
            <person name="Kumagai M."/>
            <person name="Kanamori H."/>
            <person name="Takamatsu D."/>
        </authorList>
    </citation>
    <scope>NUCLEOTIDE SEQUENCE</scope>
    <source>
        <strain evidence="2">J2TS6</strain>
    </source>
</reference>
<protein>
    <submittedName>
        <fullName evidence="2">Nitrate reductase molybdenum cofactor assembly chaperone</fullName>
    </submittedName>
</protein>
<dbReference type="InterPro" id="IPR003765">
    <property type="entry name" value="NO3_reductase_chaperone_NarJ"/>
</dbReference>
<comment type="caution">
    <text evidence="2">The sequence shown here is derived from an EMBL/GenBank/DDBJ whole genome shotgun (WGS) entry which is preliminary data.</text>
</comment>
<dbReference type="InterPro" id="IPR020945">
    <property type="entry name" value="DMSO/NO3_reduct_chaperone"/>
</dbReference>
<keyword evidence="3" id="KW-1185">Reference proteome</keyword>
<dbReference type="EMBL" id="BORQ01000003">
    <property type="protein sequence ID" value="GIO32057.1"/>
    <property type="molecule type" value="Genomic_DNA"/>
</dbReference>
<dbReference type="Proteomes" id="UP000679779">
    <property type="component" value="Unassembled WGS sequence"/>
</dbReference>
<evidence type="ECO:0000256" key="1">
    <source>
        <dbReference type="ARBA" id="ARBA00023063"/>
    </source>
</evidence>
<dbReference type="PANTHER" id="PTHR43680">
    <property type="entry name" value="NITRATE REDUCTASE MOLYBDENUM COFACTOR ASSEMBLY CHAPERONE"/>
    <property type="match status" value="1"/>
</dbReference>
<dbReference type="GO" id="GO:0042128">
    <property type="term" value="P:nitrate assimilation"/>
    <property type="evidence" value="ECO:0007669"/>
    <property type="project" value="UniProtKB-KW"/>
</dbReference>